<proteinExistence type="predicted"/>
<dbReference type="Gene3D" id="3.90.1200.10">
    <property type="match status" value="1"/>
</dbReference>
<accession>A0A4U5MDF5</accession>
<gene>
    <name evidence="2" type="ORF">L596_023370</name>
</gene>
<dbReference type="AlphaFoldDB" id="A0A4U5MDF5"/>
<dbReference type="Pfam" id="PF07914">
    <property type="entry name" value="DUF1679"/>
    <property type="match status" value="1"/>
</dbReference>
<dbReference type="PANTHER" id="PTHR23020">
    <property type="entry name" value="UNCHARACTERIZED NUCLEAR HORMONE RECEPTOR-RELATED"/>
    <property type="match status" value="1"/>
</dbReference>
<dbReference type="InterPro" id="IPR011009">
    <property type="entry name" value="Kinase-like_dom_sf"/>
</dbReference>
<name>A0A4U5MDF5_STECR</name>
<dbReference type="InterPro" id="IPR052961">
    <property type="entry name" value="Oxido-Kinase-like_Enzymes"/>
</dbReference>
<dbReference type="InterPro" id="IPR015897">
    <property type="entry name" value="CHK_kinase-like"/>
</dbReference>
<sequence>MVEVTGLPTYAAQDLDLSEKIADSFFTVKWLLDTLEATDDKFHLLAETSKVSKVTGVDLSQGKGFISKVYKVTIEFENQIEKHVVCLKVPGIESLEDAMRNTEMKVKPGEGISETKAATFHNRECDFYEKFAPHLDIPLPKIYKAVKWIVGEQQGAIVMESFFSQAANMPLAMSCNLQQLYTLAKQMATWHSYILCLPQEEWFGQYPATIFDSLCTDEFFGPCFGMLKDKYPGYFDQAVEELGACGKNLKFMKYVLSEVYLNVGLPPVLAHGDLWTNNILWKKNTDGSFSNELAAVIDWQVIHDGCMTADLARFMAICADAEVRREHEFKILQFYYDEVVKYLAEKGKTAEFTMNQLMKAYKANFIVQAMFSMCIGPFLYPNIFAEQPDYAVKKAELEKIFLRAKFAAVDAMEYLKEVPEEIKKA</sequence>
<feature type="domain" description="CHK kinase-like" evidence="1">
    <location>
        <begin position="157"/>
        <end position="345"/>
    </location>
</feature>
<dbReference type="OrthoDB" id="191037at2759"/>
<organism evidence="2 3">
    <name type="scientific">Steinernema carpocapsae</name>
    <name type="common">Entomopathogenic nematode</name>
    <dbReference type="NCBI Taxonomy" id="34508"/>
    <lineage>
        <taxon>Eukaryota</taxon>
        <taxon>Metazoa</taxon>
        <taxon>Ecdysozoa</taxon>
        <taxon>Nematoda</taxon>
        <taxon>Chromadorea</taxon>
        <taxon>Rhabditida</taxon>
        <taxon>Tylenchina</taxon>
        <taxon>Panagrolaimomorpha</taxon>
        <taxon>Strongyloidoidea</taxon>
        <taxon>Steinernematidae</taxon>
        <taxon>Steinernema</taxon>
    </lineage>
</organism>
<dbReference type="SMART" id="SM00587">
    <property type="entry name" value="CHK"/>
    <property type="match status" value="1"/>
</dbReference>
<dbReference type="InterPro" id="IPR012877">
    <property type="entry name" value="Dhs-27"/>
</dbReference>
<keyword evidence="3" id="KW-1185">Reference proteome</keyword>
<comment type="caution">
    <text evidence="2">The sequence shown here is derived from an EMBL/GenBank/DDBJ whole genome shotgun (WGS) entry which is preliminary data.</text>
</comment>
<evidence type="ECO:0000313" key="2">
    <source>
        <dbReference type="EMBL" id="TKR67180.1"/>
    </source>
</evidence>
<dbReference type="Proteomes" id="UP000298663">
    <property type="component" value="Unassembled WGS sequence"/>
</dbReference>
<reference evidence="2 3" key="1">
    <citation type="journal article" date="2015" name="Genome Biol.">
        <title>Comparative genomics of Steinernema reveals deeply conserved gene regulatory networks.</title>
        <authorList>
            <person name="Dillman A.R."/>
            <person name="Macchietto M."/>
            <person name="Porter C.F."/>
            <person name="Rogers A."/>
            <person name="Williams B."/>
            <person name="Antoshechkin I."/>
            <person name="Lee M.M."/>
            <person name="Goodwin Z."/>
            <person name="Lu X."/>
            <person name="Lewis E.E."/>
            <person name="Goodrich-Blair H."/>
            <person name="Stock S.P."/>
            <person name="Adams B.J."/>
            <person name="Sternberg P.W."/>
            <person name="Mortazavi A."/>
        </authorList>
    </citation>
    <scope>NUCLEOTIDE SEQUENCE [LARGE SCALE GENOMIC DNA]</scope>
    <source>
        <strain evidence="2 3">ALL</strain>
    </source>
</reference>
<evidence type="ECO:0000259" key="1">
    <source>
        <dbReference type="SMART" id="SM00587"/>
    </source>
</evidence>
<evidence type="ECO:0000313" key="3">
    <source>
        <dbReference type="Proteomes" id="UP000298663"/>
    </source>
</evidence>
<reference evidence="2 3" key="2">
    <citation type="journal article" date="2019" name="G3 (Bethesda)">
        <title>Hybrid Assembly of the Genome of the Entomopathogenic Nematode Steinernema carpocapsae Identifies the X-Chromosome.</title>
        <authorList>
            <person name="Serra L."/>
            <person name="Macchietto M."/>
            <person name="Macias-Munoz A."/>
            <person name="McGill C.J."/>
            <person name="Rodriguez I.M."/>
            <person name="Rodriguez B."/>
            <person name="Murad R."/>
            <person name="Mortazavi A."/>
        </authorList>
    </citation>
    <scope>NUCLEOTIDE SEQUENCE [LARGE SCALE GENOMIC DNA]</scope>
    <source>
        <strain evidence="2 3">ALL</strain>
    </source>
</reference>
<dbReference type="EMBL" id="AZBU02000008">
    <property type="protein sequence ID" value="TKR67180.1"/>
    <property type="molecule type" value="Genomic_DNA"/>
</dbReference>
<dbReference type="PANTHER" id="PTHR23020:SF41">
    <property type="entry name" value="AMINOGLYCOSIDE PHOSPHOTRANSFERASE DOMAIN-CONTAINING PROTEIN"/>
    <property type="match status" value="1"/>
</dbReference>
<dbReference type="SUPFAM" id="SSF56112">
    <property type="entry name" value="Protein kinase-like (PK-like)"/>
    <property type="match status" value="1"/>
</dbReference>
<protein>
    <recommendedName>
        <fullName evidence="1">CHK kinase-like domain-containing protein</fullName>
    </recommendedName>
</protein>